<evidence type="ECO:0000313" key="2">
    <source>
        <dbReference type="EMBL" id="TEB04350.1"/>
    </source>
</evidence>
<feature type="domain" description="HD/PDEase" evidence="1">
    <location>
        <begin position="35"/>
        <end position="143"/>
    </location>
</feature>
<keyword evidence="3" id="KW-1185">Reference proteome</keyword>
<dbReference type="InterPro" id="IPR006675">
    <property type="entry name" value="HDIG_dom"/>
</dbReference>
<evidence type="ECO:0000259" key="1">
    <source>
        <dbReference type="SMART" id="SM00471"/>
    </source>
</evidence>
<dbReference type="PANTHER" id="PTHR38659">
    <property type="entry name" value="METAL-DEPENDENT PHOSPHOHYDROLASE"/>
    <property type="match status" value="1"/>
</dbReference>
<protein>
    <recommendedName>
        <fullName evidence="1">HD/PDEase domain-containing protein</fullName>
    </recommendedName>
</protein>
<dbReference type="Pfam" id="PF01966">
    <property type="entry name" value="HD"/>
    <property type="match status" value="1"/>
</dbReference>
<dbReference type="Proteomes" id="UP000298324">
    <property type="component" value="Unassembled WGS sequence"/>
</dbReference>
<dbReference type="Gene3D" id="1.10.3210.10">
    <property type="entry name" value="Hypothetical protein af1432"/>
    <property type="match status" value="1"/>
</dbReference>
<reference evidence="2 3" key="1">
    <citation type="journal article" date="2018" name="Environ. Microbiol.">
        <title>Novel energy conservation strategies and behaviour of Pelotomaculum schinkii driving syntrophic propionate catabolism.</title>
        <authorList>
            <person name="Hidalgo-Ahumada C.A.P."/>
            <person name="Nobu M.K."/>
            <person name="Narihiro T."/>
            <person name="Tamaki H."/>
            <person name="Liu W.T."/>
            <person name="Kamagata Y."/>
            <person name="Stams A.J.M."/>
            <person name="Imachi H."/>
            <person name="Sousa D.Z."/>
        </authorList>
    </citation>
    <scope>NUCLEOTIDE SEQUENCE [LARGE SCALE GENOMIC DNA]</scope>
    <source>
        <strain evidence="2 3">HH</strain>
    </source>
</reference>
<dbReference type="PANTHER" id="PTHR38659:SF1">
    <property type="entry name" value="METAL DEPENDENT PHOSPHOHYDROLASE"/>
    <property type="match status" value="1"/>
</dbReference>
<dbReference type="AlphaFoldDB" id="A0A4Y7R6V6"/>
<dbReference type="InterPro" id="IPR006674">
    <property type="entry name" value="HD_domain"/>
</dbReference>
<evidence type="ECO:0000313" key="3">
    <source>
        <dbReference type="Proteomes" id="UP000298324"/>
    </source>
</evidence>
<dbReference type="SUPFAM" id="SSF109604">
    <property type="entry name" value="HD-domain/PDEase-like"/>
    <property type="match status" value="1"/>
</dbReference>
<organism evidence="2 3">
    <name type="scientific">Pelotomaculum schinkii</name>
    <dbReference type="NCBI Taxonomy" id="78350"/>
    <lineage>
        <taxon>Bacteria</taxon>
        <taxon>Bacillati</taxon>
        <taxon>Bacillota</taxon>
        <taxon>Clostridia</taxon>
        <taxon>Eubacteriales</taxon>
        <taxon>Desulfotomaculaceae</taxon>
        <taxon>Pelotomaculum</taxon>
    </lineage>
</organism>
<gene>
    <name evidence="2" type="ORF">Psch_04076</name>
</gene>
<dbReference type="EMBL" id="QFGA01000004">
    <property type="protein sequence ID" value="TEB04350.1"/>
    <property type="molecule type" value="Genomic_DNA"/>
</dbReference>
<name>A0A4Y7R6V6_9FIRM</name>
<proteinExistence type="predicted"/>
<comment type="caution">
    <text evidence="2">The sequence shown here is derived from an EMBL/GenBank/DDBJ whole genome shotgun (WGS) entry which is preliminary data.</text>
</comment>
<dbReference type="CDD" id="cd00077">
    <property type="entry name" value="HDc"/>
    <property type="match status" value="1"/>
</dbReference>
<sequence>MLKRERIYIVQSNVKGELIYLERTEALALLKENLTNRNLFNHSLAVEAVMRRLARHFEQDEEKWGLAGLLHDIDYDRTKDDPARHSLEGAEMLAELGLPADIVYAIKVHNEFHGLPRLSLMDQALYATDPLTGFIVAGALIRPEKKLAAVEVPFLMKRFNEKAFARGANRETMKACSELGLSLEEFVGLGLEAMKSIAAEMKL</sequence>
<dbReference type="SMART" id="SM00471">
    <property type="entry name" value="HDc"/>
    <property type="match status" value="1"/>
</dbReference>
<accession>A0A4Y7R6V6</accession>
<dbReference type="NCBIfam" id="TIGR00277">
    <property type="entry name" value="HDIG"/>
    <property type="match status" value="1"/>
</dbReference>
<dbReference type="InterPro" id="IPR003607">
    <property type="entry name" value="HD/PDEase_dom"/>
</dbReference>